<protein>
    <submittedName>
        <fullName evidence="2">Uncharacterized protein</fullName>
    </submittedName>
</protein>
<feature type="transmembrane region" description="Helical" evidence="1">
    <location>
        <begin position="12"/>
        <end position="32"/>
    </location>
</feature>
<name>A0A1A8D2R3_NOTKA</name>
<keyword evidence="1" id="KW-0812">Transmembrane</keyword>
<evidence type="ECO:0000313" key="2">
    <source>
        <dbReference type="EMBL" id="SBP85538.1"/>
    </source>
</evidence>
<evidence type="ECO:0000256" key="1">
    <source>
        <dbReference type="SAM" id="Phobius"/>
    </source>
</evidence>
<dbReference type="AlphaFoldDB" id="A0A1A8D2R3"/>
<reference evidence="2" key="2">
    <citation type="submission" date="2016-06" db="EMBL/GenBank/DDBJ databases">
        <title>The genome of a short-lived fish provides insights into sex chromosome evolution and the genetic control of aging.</title>
        <authorList>
            <person name="Reichwald K."/>
            <person name="Felder M."/>
            <person name="Petzold A."/>
            <person name="Koch P."/>
            <person name="Groth M."/>
            <person name="Platzer M."/>
        </authorList>
    </citation>
    <scope>NUCLEOTIDE SEQUENCE</scope>
    <source>
        <tissue evidence="2">Brain</tissue>
    </source>
</reference>
<accession>A0A1A8D2R3</accession>
<dbReference type="EMBL" id="HADZ01021597">
    <property type="protein sequence ID" value="SBP85538.1"/>
    <property type="molecule type" value="Transcribed_RNA"/>
</dbReference>
<keyword evidence="1" id="KW-0472">Membrane</keyword>
<sequence>VCDGVSELLFMFSIIMFYAFITIKDCFIYHVLCSMILPFKYLNTCCIVKFPHEFLRVLQSDLM</sequence>
<organism evidence="2">
    <name type="scientific">Nothobranchius kadleci</name>
    <name type="common">African annual killifish</name>
    <dbReference type="NCBI Taxonomy" id="1051664"/>
    <lineage>
        <taxon>Eukaryota</taxon>
        <taxon>Metazoa</taxon>
        <taxon>Chordata</taxon>
        <taxon>Craniata</taxon>
        <taxon>Vertebrata</taxon>
        <taxon>Euteleostomi</taxon>
        <taxon>Actinopterygii</taxon>
        <taxon>Neopterygii</taxon>
        <taxon>Teleostei</taxon>
        <taxon>Neoteleostei</taxon>
        <taxon>Acanthomorphata</taxon>
        <taxon>Ovalentaria</taxon>
        <taxon>Atherinomorphae</taxon>
        <taxon>Cyprinodontiformes</taxon>
        <taxon>Nothobranchiidae</taxon>
        <taxon>Nothobranchius</taxon>
    </lineage>
</organism>
<gene>
    <name evidence="2" type="primary">Nfu_g_1_026015</name>
</gene>
<proteinExistence type="predicted"/>
<reference evidence="2" key="1">
    <citation type="submission" date="2016-05" db="EMBL/GenBank/DDBJ databases">
        <authorList>
            <person name="Lavstsen T."/>
            <person name="Jespersen J.S."/>
        </authorList>
    </citation>
    <scope>NUCLEOTIDE SEQUENCE</scope>
    <source>
        <tissue evidence="2">Brain</tissue>
    </source>
</reference>
<feature type="non-terminal residue" evidence="2">
    <location>
        <position position="1"/>
    </location>
</feature>
<feature type="non-terminal residue" evidence="2">
    <location>
        <position position="63"/>
    </location>
</feature>
<keyword evidence="1" id="KW-1133">Transmembrane helix</keyword>